<evidence type="ECO:0000313" key="2">
    <source>
        <dbReference type="Proteomes" id="UP000000387"/>
    </source>
</evidence>
<accession>E3H091</accession>
<gene>
    <name evidence="1" type="ordered locus">HMPREF0733_10440</name>
</gene>
<dbReference type="HOGENOM" id="CLU_3316378_0_0_11"/>
<dbReference type="AlphaFoldDB" id="E3H091"/>
<reference evidence="2" key="1">
    <citation type="submission" date="2010-10" db="EMBL/GenBank/DDBJ databases">
        <title>The complete genome of Rothia dentocariosa ATCC 17931.</title>
        <authorList>
            <person name="Muzny D."/>
            <person name="Qin X."/>
            <person name="Buhay C."/>
            <person name="Dugan-Rocha S."/>
            <person name="Ding Y."/>
            <person name="Chen G."/>
            <person name="Hawes A."/>
            <person name="Holder M."/>
            <person name="Jhangiani S."/>
            <person name="Johnson A."/>
            <person name="Khan Z."/>
            <person name="Li Z."/>
            <person name="Liu W."/>
            <person name="Liu X."/>
            <person name="Perez L."/>
            <person name="Shen H."/>
            <person name="Wang Q."/>
            <person name="Watt J."/>
            <person name="Xi L."/>
            <person name="Xin Y."/>
            <person name="Zhou J."/>
            <person name="Deng J."/>
            <person name="Jiang H."/>
            <person name="Liu Y."/>
            <person name="Qu J."/>
            <person name="Song X.-Z."/>
            <person name="Zhang L."/>
            <person name="Villasana D."/>
            <person name="Johnson A."/>
            <person name="Liu J."/>
            <person name="Liyanage D."/>
            <person name="Lorensuhewa L."/>
            <person name="Robinson T."/>
            <person name="Song A."/>
            <person name="Song B.-B."/>
            <person name="Dinh H."/>
            <person name="Thornton R."/>
            <person name="Coyle M."/>
            <person name="Francisco L."/>
            <person name="Jackson L."/>
            <person name="Javaid M."/>
            <person name="Korchina V."/>
            <person name="Kovar C."/>
            <person name="Mata R."/>
            <person name="Mathew T."/>
            <person name="Ngo R."/>
            <person name="Nguyen L."/>
            <person name="Nguyen N."/>
            <person name="Okwuonu G."/>
            <person name="Ongeri F."/>
            <person name="Pham C."/>
            <person name="Simmons D."/>
            <person name="Wilczek-Boney K."/>
            <person name="Hale W."/>
            <person name="Jakkamsetti A."/>
            <person name="Pham P."/>
            <person name="Ruth R."/>
            <person name="San Lucas F."/>
            <person name="Warren J."/>
            <person name="Zhang J."/>
            <person name="Zhao Z."/>
            <person name="Zhou C."/>
            <person name="Zhu D."/>
            <person name="Lee S."/>
            <person name="Bess C."/>
            <person name="Blankenburg K."/>
            <person name="Forbes L."/>
            <person name="Fu Q."/>
            <person name="Gubbala S."/>
            <person name="Hirani K."/>
            <person name="Jayaseelan J.C."/>
            <person name="Lara F."/>
            <person name="Munidasa M."/>
            <person name="Palculict T."/>
            <person name="Patil S."/>
            <person name="Pu L.-L."/>
            <person name="Saada N."/>
            <person name="Tang L."/>
            <person name="Weissenberger G."/>
            <person name="Zhu Y."/>
            <person name="Hemphill L."/>
            <person name="Shang Y."/>
            <person name="Youmans B."/>
            <person name="Ayvaz T."/>
            <person name="Ross M."/>
            <person name="Santibanez J."/>
            <person name="Aqrawi P."/>
            <person name="Gross S."/>
            <person name="Joshi V."/>
            <person name="Fowler G."/>
            <person name="Nazareth L."/>
            <person name="Reid J."/>
            <person name="Worley K."/>
            <person name="Petrosino J."/>
            <person name="Highlander S."/>
            <person name="Gibbs R."/>
        </authorList>
    </citation>
    <scope>NUCLEOTIDE SEQUENCE [LARGE SCALE GENOMIC DNA]</scope>
    <source>
        <strain evidence="2">ATCC 17931 / CDC X599 / XDIA</strain>
    </source>
</reference>
<sequence length="39" mass="3911">MHNTICIVELEPAVGCAAGTLFRVCASPGKPGESSPAVP</sequence>
<dbReference type="KEGG" id="rdn:HMPREF0733_10440"/>
<protein>
    <submittedName>
        <fullName evidence="1">Uncharacterized protein</fullName>
    </submittedName>
</protein>
<name>E3H091_ROTDC</name>
<dbReference type="EMBL" id="CP002280">
    <property type="protein sequence ID" value="ADP39898.1"/>
    <property type="molecule type" value="Genomic_DNA"/>
</dbReference>
<organism evidence="1 2">
    <name type="scientific">Rothia dentocariosa (strain ATCC 17931 / CDC X599 / XDIA)</name>
    <dbReference type="NCBI Taxonomy" id="762948"/>
    <lineage>
        <taxon>Bacteria</taxon>
        <taxon>Bacillati</taxon>
        <taxon>Actinomycetota</taxon>
        <taxon>Actinomycetes</taxon>
        <taxon>Micrococcales</taxon>
        <taxon>Micrococcaceae</taxon>
        <taxon>Rothia</taxon>
    </lineage>
</organism>
<dbReference type="Proteomes" id="UP000000387">
    <property type="component" value="Chromosome"/>
</dbReference>
<evidence type="ECO:0000313" key="1">
    <source>
        <dbReference type="EMBL" id="ADP39898.1"/>
    </source>
</evidence>
<proteinExistence type="predicted"/>